<dbReference type="Gene3D" id="3.70.10.10">
    <property type="match status" value="1"/>
</dbReference>
<dbReference type="STRING" id="869754.A0A1A0HD50"/>
<dbReference type="GO" id="GO:0006281">
    <property type="term" value="P:DNA repair"/>
    <property type="evidence" value="ECO:0007669"/>
    <property type="project" value="TreeGrafter"/>
</dbReference>
<dbReference type="RefSeq" id="XP_018712354.1">
    <property type="nucleotide sequence ID" value="XM_018854811.1"/>
</dbReference>
<keyword evidence="2" id="KW-1185">Reference proteome</keyword>
<dbReference type="Proteomes" id="UP000092555">
    <property type="component" value="Unassembled WGS sequence"/>
</dbReference>
<sequence>MSFVAAISDAARIGTWSRACVALAGVADQIAFTVRATSLSMLAVNSSKTTHGEVHFEQGFFNEIAFSAAGVLEDGYCRAAGAYSFVVSSKHLVMLLKNSDAASLNYVCLQVECSTHTPAVRRYKLGVEILTKKLVLKKYQIGFQPVEVAPTDIPARYETRARGNDVFQYLVPAATFKQFLDTAHAAAEDFGVEAKAGRIAFEAYTKLVLRDRDCLKQPMLVTMQMAVADLARCNL</sequence>
<proteinExistence type="predicted"/>
<protein>
    <submittedName>
        <fullName evidence="1">Uncharacterized protein</fullName>
    </submittedName>
</protein>
<dbReference type="SUPFAM" id="SSF55979">
    <property type="entry name" value="DNA clamp"/>
    <property type="match status" value="1"/>
</dbReference>
<organism evidence="1 2">
    <name type="scientific">Metschnikowia bicuspidata var. bicuspidata NRRL YB-4993</name>
    <dbReference type="NCBI Taxonomy" id="869754"/>
    <lineage>
        <taxon>Eukaryota</taxon>
        <taxon>Fungi</taxon>
        <taxon>Dikarya</taxon>
        <taxon>Ascomycota</taxon>
        <taxon>Saccharomycotina</taxon>
        <taxon>Pichiomycetes</taxon>
        <taxon>Metschnikowiaceae</taxon>
        <taxon>Metschnikowia</taxon>
    </lineage>
</organism>
<dbReference type="GO" id="GO:0071479">
    <property type="term" value="P:cellular response to ionizing radiation"/>
    <property type="evidence" value="ECO:0007669"/>
    <property type="project" value="TreeGrafter"/>
</dbReference>
<accession>A0A1A0HD50</accession>
<reference evidence="1 2" key="1">
    <citation type="submission" date="2016-05" db="EMBL/GenBank/DDBJ databases">
        <title>Comparative genomics of biotechnologically important yeasts.</title>
        <authorList>
            <consortium name="DOE Joint Genome Institute"/>
            <person name="Riley R."/>
            <person name="Haridas S."/>
            <person name="Wolfe K.H."/>
            <person name="Lopes M.R."/>
            <person name="Hittinger C.T."/>
            <person name="Goker M."/>
            <person name="Salamov A."/>
            <person name="Wisecaver J."/>
            <person name="Long T.M."/>
            <person name="Aerts A.L."/>
            <person name="Barry K."/>
            <person name="Choi C."/>
            <person name="Clum A."/>
            <person name="Coughlan A.Y."/>
            <person name="Deshpande S."/>
            <person name="Douglass A.P."/>
            <person name="Hanson S.J."/>
            <person name="Klenk H.-P."/>
            <person name="LaButti K."/>
            <person name="Lapidus A."/>
            <person name="Lindquist E."/>
            <person name="Lipzen A."/>
            <person name="Meier-kolthoff J.P."/>
            <person name="Ohm R.A."/>
            <person name="Otillar R.P."/>
            <person name="Pangilinan J."/>
            <person name="Peng Y."/>
            <person name="Rokas A."/>
            <person name="Rosa C.A."/>
            <person name="Scheuner C."/>
            <person name="Sibirny A.A."/>
            <person name="Slot J.C."/>
            <person name="Stielow J.B."/>
            <person name="Sun H."/>
            <person name="Kurtzman C.P."/>
            <person name="Blackwell M."/>
            <person name="Grigoriev I.V."/>
            <person name="Jeffries T.W."/>
        </authorList>
    </citation>
    <scope>NUCLEOTIDE SEQUENCE [LARGE SCALE GENOMIC DNA]</scope>
    <source>
        <strain evidence="1 2">NRRL YB-4993</strain>
    </source>
</reference>
<dbReference type="PANTHER" id="PTHR15237:SF0">
    <property type="entry name" value="CELL CYCLE CHECKPOINT CONTROL PROTEIN"/>
    <property type="match status" value="1"/>
</dbReference>
<dbReference type="GO" id="GO:0000076">
    <property type="term" value="P:DNA replication checkpoint signaling"/>
    <property type="evidence" value="ECO:0007669"/>
    <property type="project" value="TreeGrafter"/>
</dbReference>
<evidence type="ECO:0000313" key="1">
    <source>
        <dbReference type="EMBL" id="OBA21858.1"/>
    </source>
</evidence>
<gene>
    <name evidence="1" type="ORF">METBIDRAFT_18821</name>
</gene>
<comment type="caution">
    <text evidence="1">The sequence shown here is derived from an EMBL/GenBank/DDBJ whole genome shotgun (WGS) entry which is preliminary data.</text>
</comment>
<name>A0A1A0HD50_9ASCO</name>
<evidence type="ECO:0000313" key="2">
    <source>
        <dbReference type="Proteomes" id="UP000092555"/>
    </source>
</evidence>
<feature type="non-terminal residue" evidence="1">
    <location>
        <position position="235"/>
    </location>
</feature>
<dbReference type="InterPro" id="IPR007268">
    <property type="entry name" value="Rad9/Ddc1"/>
</dbReference>
<dbReference type="GO" id="GO:0030896">
    <property type="term" value="C:checkpoint clamp complex"/>
    <property type="evidence" value="ECO:0007669"/>
    <property type="project" value="InterPro"/>
</dbReference>
<dbReference type="EMBL" id="LXTC01000002">
    <property type="protein sequence ID" value="OBA21858.1"/>
    <property type="molecule type" value="Genomic_DNA"/>
</dbReference>
<dbReference type="AlphaFoldDB" id="A0A1A0HD50"/>
<dbReference type="GeneID" id="30027787"/>
<dbReference type="OrthoDB" id="3992718at2759"/>
<dbReference type="Pfam" id="PF04139">
    <property type="entry name" value="Rad9"/>
    <property type="match status" value="1"/>
</dbReference>
<dbReference type="GO" id="GO:0031573">
    <property type="term" value="P:mitotic intra-S DNA damage checkpoint signaling"/>
    <property type="evidence" value="ECO:0007669"/>
    <property type="project" value="TreeGrafter"/>
</dbReference>
<dbReference type="InterPro" id="IPR046938">
    <property type="entry name" value="DNA_clamp_sf"/>
</dbReference>
<dbReference type="PANTHER" id="PTHR15237">
    <property type="entry name" value="DNA REPAIR PROTEIN RAD9"/>
    <property type="match status" value="1"/>
</dbReference>